<comment type="caution">
    <text evidence="2">The sequence shown here is derived from an EMBL/GenBank/DDBJ whole genome shotgun (WGS) entry which is preliminary data.</text>
</comment>
<feature type="non-terminal residue" evidence="2">
    <location>
        <position position="1"/>
    </location>
</feature>
<dbReference type="AlphaFoldDB" id="A0A5J4PDF1"/>
<proteinExistence type="predicted"/>
<reference evidence="2" key="1">
    <citation type="submission" date="2019-03" db="EMBL/GenBank/DDBJ databases">
        <title>Single cell metagenomics reveals metabolic interactions within the superorganism composed of flagellate Streblomastix strix and complex community of Bacteroidetes bacteria on its surface.</title>
        <authorList>
            <person name="Treitli S.C."/>
            <person name="Kolisko M."/>
            <person name="Husnik F."/>
            <person name="Keeling P."/>
            <person name="Hampl V."/>
        </authorList>
    </citation>
    <scope>NUCLEOTIDE SEQUENCE</scope>
    <source>
        <strain evidence="2">STM</strain>
    </source>
</reference>
<sequence>FCMCPGGFVVPAAAGMEQIAVNGMSSFNRGSRWSNAGMVVEIHPEDVPGYAKFGALSLLHFQEELEKRCWIQGGRKQIAPAQRMLDFTQKRLSNALPESSYTPGLISSPLHLWLPNDISTRLSGGFRQFGKSSPGFLTNEAVVIGVETRTSSPVRIIRDKESLQHVKIRGLFPCGEGAGYAGGIVSAAIDGERCAELATAYLLNIR</sequence>
<dbReference type="InterPro" id="IPR049516">
    <property type="entry name" value="FAD-depend_C"/>
</dbReference>
<evidence type="ECO:0000259" key="1">
    <source>
        <dbReference type="Pfam" id="PF21688"/>
    </source>
</evidence>
<name>A0A5J4PDF1_9ZZZZ</name>
<dbReference type="PANTHER" id="PTHR42842">
    <property type="entry name" value="FAD/NAD(P)-BINDING OXIDOREDUCTASE"/>
    <property type="match status" value="1"/>
</dbReference>
<dbReference type="InterPro" id="IPR028348">
    <property type="entry name" value="FAD-binding_protein"/>
</dbReference>
<dbReference type="InterPro" id="IPR036188">
    <property type="entry name" value="FAD/NAD-bd_sf"/>
</dbReference>
<dbReference type="Gene3D" id="3.50.50.60">
    <property type="entry name" value="FAD/NAD(P)-binding domain"/>
    <property type="match status" value="1"/>
</dbReference>
<feature type="domain" description="FAD-dependent protein C-terminal" evidence="1">
    <location>
        <begin position="1"/>
        <end position="150"/>
    </location>
</feature>
<accession>A0A5J4PDF1</accession>
<evidence type="ECO:0000313" key="2">
    <source>
        <dbReference type="EMBL" id="KAA6307497.1"/>
    </source>
</evidence>
<protein>
    <recommendedName>
        <fullName evidence="1">FAD-dependent protein C-terminal domain-containing protein</fullName>
    </recommendedName>
</protein>
<organism evidence="2">
    <name type="scientific">termite gut metagenome</name>
    <dbReference type="NCBI Taxonomy" id="433724"/>
    <lineage>
        <taxon>unclassified sequences</taxon>
        <taxon>metagenomes</taxon>
        <taxon>organismal metagenomes</taxon>
    </lineage>
</organism>
<dbReference type="Pfam" id="PF21688">
    <property type="entry name" value="FAD-depend_C"/>
    <property type="match status" value="1"/>
</dbReference>
<dbReference type="SUPFAM" id="SSF51905">
    <property type="entry name" value="FAD/NAD(P)-binding domain"/>
    <property type="match status" value="1"/>
</dbReference>
<gene>
    <name evidence="2" type="ORF">EZS27_040832</name>
</gene>
<dbReference type="EMBL" id="SNRY01009128">
    <property type="protein sequence ID" value="KAA6307497.1"/>
    <property type="molecule type" value="Genomic_DNA"/>
</dbReference>
<dbReference type="PANTHER" id="PTHR42842:SF3">
    <property type="entry name" value="FAD_NAD(P)-BINDING OXIDOREDUCTASE FAMILY PROTEIN"/>
    <property type="match status" value="1"/>
</dbReference>